<evidence type="ECO:0000256" key="3">
    <source>
        <dbReference type="ARBA" id="ARBA00022679"/>
    </source>
</evidence>
<comment type="similarity">
    <text evidence="1">Belongs to the glycosyltransferase 2 family.</text>
</comment>
<proteinExistence type="inferred from homology"/>
<dbReference type="STRING" id="1454003.AW10_02834"/>
<dbReference type="AlphaFoldDB" id="A0A011PP67"/>
<name>A0A011PP67_9PROT</name>
<dbReference type="EMBL" id="JEMX01000066">
    <property type="protein sequence ID" value="EXI78680.1"/>
    <property type="molecule type" value="Genomic_DNA"/>
</dbReference>
<evidence type="ECO:0000313" key="6">
    <source>
        <dbReference type="EMBL" id="EXI78680.1"/>
    </source>
</evidence>
<dbReference type="Gene3D" id="3.90.550.10">
    <property type="entry name" value="Spore Coat Polysaccharide Biosynthesis Protein SpsA, Chain A"/>
    <property type="match status" value="1"/>
</dbReference>
<dbReference type="Proteomes" id="UP000021816">
    <property type="component" value="Unassembled WGS sequence"/>
</dbReference>
<keyword evidence="4" id="KW-1133">Transmembrane helix</keyword>
<gene>
    <name evidence="6" type="ORF">AW10_02834</name>
</gene>
<evidence type="ECO:0000256" key="2">
    <source>
        <dbReference type="ARBA" id="ARBA00022676"/>
    </source>
</evidence>
<dbReference type="InterPro" id="IPR001173">
    <property type="entry name" value="Glyco_trans_2-like"/>
</dbReference>
<feature type="transmembrane region" description="Helical" evidence="4">
    <location>
        <begin position="289"/>
        <end position="308"/>
    </location>
</feature>
<dbReference type="PANTHER" id="PTHR43179">
    <property type="entry name" value="RHAMNOSYLTRANSFERASE WBBL"/>
    <property type="match status" value="1"/>
</dbReference>
<protein>
    <submittedName>
        <fullName evidence="6">Rhamnosyltransferase</fullName>
    </submittedName>
</protein>
<evidence type="ECO:0000313" key="7">
    <source>
        <dbReference type="Proteomes" id="UP000021816"/>
    </source>
</evidence>
<evidence type="ECO:0000256" key="1">
    <source>
        <dbReference type="ARBA" id="ARBA00006739"/>
    </source>
</evidence>
<reference evidence="6 7" key="1">
    <citation type="submission" date="2014-02" db="EMBL/GenBank/DDBJ databases">
        <title>Expanding our view of genomic diversity in Candidatus Accumulibacter clades.</title>
        <authorList>
            <person name="Skennerton C.T."/>
            <person name="Barr J.J."/>
            <person name="Slater F.R."/>
            <person name="Bond P.L."/>
            <person name="Tyson G.W."/>
        </authorList>
    </citation>
    <scope>NUCLEOTIDE SEQUENCE [LARGE SCALE GENOMIC DNA]</scope>
    <source>
        <strain evidence="7">BA-92</strain>
    </source>
</reference>
<dbReference type="SUPFAM" id="SSF53448">
    <property type="entry name" value="Nucleotide-diphospho-sugar transferases"/>
    <property type="match status" value="1"/>
</dbReference>
<dbReference type="PANTHER" id="PTHR43179:SF12">
    <property type="entry name" value="GALACTOFURANOSYLTRANSFERASE GLFT2"/>
    <property type="match status" value="1"/>
</dbReference>
<keyword evidence="4" id="KW-0472">Membrane</keyword>
<dbReference type="GO" id="GO:0016757">
    <property type="term" value="F:glycosyltransferase activity"/>
    <property type="evidence" value="ECO:0007669"/>
    <property type="project" value="UniProtKB-KW"/>
</dbReference>
<sequence>MARTNGKPTEDRQDWPRVCAIIVTYGARHQFLARVLARVVACGIAQVVVVFNGNYAANVLLPENCTIVNSPRNLGSAGGFKAGIEAALELDAEYFLLLDDDNLLASDCLQRLLSAWQKLGGTSLTALQAYRPSQPWHRIAVREGVLAVGRPNTYGWFNVSNEPHLLRRQLAAGDSSFALDVEPQNALVSISLAAYGGLFLGREALQLPERPDPRYFCYYDDFDFTDRLVRRGVEIHLCADARIEDIDSSWHALNERVHPTFSPHTADERIYLDLRNAFIFYRSRITSRAFYGLNAVGFWLGMAYLALFRSADIGTTKRRLALICRAVRFGSRGEFAPYDDGQESRPKGQG</sequence>
<keyword evidence="2" id="KW-0328">Glycosyltransferase</keyword>
<accession>A0A011PP67</accession>
<evidence type="ECO:0000256" key="4">
    <source>
        <dbReference type="SAM" id="Phobius"/>
    </source>
</evidence>
<organism evidence="6 7">
    <name type="scientific">Candidatus Accumulibacter appositus</name>
    <dbReference type="NCBI Taxonomy" id="1454003"/>
    <lineage>
        <taxon>Bacteria</taxon>
        <taxon>Pseudomonadati</taxon>
        <taxon>Pseudomonadota</taxon>
        <taxon>Betaproteobacteria</taxon>
        <taxon>Candidatus Accumulibacter</taxon>
    </lineage>
</organism>
<comment type="caution">
    <text evidence="6">The sequence shown here is derived from an EMBL/GenBank/DDBJ whole genome shotgun (WGS) entry which is preliminary data.</text>
</comment>
<dbReference type="InterPro" id="IPR029044">
    <property type="entry name" value="Nucleotide-diphossugar_trans"/>
</dbReference>
<dbReference type="PATRIC" id="fig|1454003.3.peg.2891"/>
<keyword evidence="4" id="KW-0812">Transmembrane</keyword>
<dbReference type="Pfam" id="PF00535">
    <property type="entry name" value="Glycos_transf_2"/>
    <property type="match status" value="1"/>
</dbReference>
<keyword evidence="3 6" id="KW-0808">Transferase</keyword>
<feature type="domain" description="Glycosyltransferase 2-like" evidence="5">
    <location>
        <begin position="20"/>
        <end position="121"/>
    </location>
</feature>
<evidence type="ECO:0000259" key="5">
    <source>
        <dbReference type="Pfam" id="PF00535"/>
    </source>
</evidence>